<dbReference type="GO" id="GO:0005524">
    <property type="term" value="F:ATP binding"/>
    <property type="evidence" value="ECO:0007669"/>
    <property type="project" value="UniProtKB-UniRule"/>
</dbReference>
<dbReference type="GO" id="GO:0006355">
    <property type="term" value="P:regulation of DNA-templated transcription"/>
    <property type="evidence" value="ECO:0007669"/>
    <property type="project" value="UniProtKB-UniRule"/>
</dbReference>
<dbReference type="Pfam" id="PF02237">
    <property type="entry name" value="BPL_C"/>
    <property type="match status" value="1"/>
</dbReference>
<dbReference type="InterPro" id="IPR003142">
    <property type="entry name" value="BPL_C"/>
</dbReference>
<evidence type="ECO:0000313" key="9">
    <source>
        <dbReference type="Proteomes" id="UP000321201"/>
    </source>
</evidence>
<evidence type="ECO:0000259" key="7">
    <source>
        <dbReference type="PROSITE" id="PS51733"/>
    </source>
</evidence>
<dbReference type="InterPro" id="IPR045864">
    <property type="entry name" value="aa-tRNA-synth_II/BPL/LPL"/>
</dbReference>
<keyword evidence="6" id="KW-0678">Repressor</keyword>
<dbReference type="RefSeq" id="WP_147798834.1">
    <property type="nucleotide sequence ID" value="NZ_VPFL01000003.1"/>
</dbReference>
<dbReference type="Gene3D" id="1.10.10.10">
    <property type="entry name" value="Winged helix-like DNA-binding domain superfamily/Winged helix DNA-binding domain"/>
    <property type="match status" value="1"/>
</dbReference>
<reference evidence="8 9" key="1">
    <citation type="submission" date="2019-08" db="EMBL/GenBank/DDBJ databases">
        <title>Pelomicrobium methylotrophicum gen. nov., sp. nov. a moderately thermophilic, facultatively anaerobic, lithoautotrophic and methylotrophic bacterium isolated from a terrestrial mud volcano.</title>
        <authorList>
            <person name="Slobodkina G.B."/>
            <person name="Merkel A.Y."/>
            <person name="Slobodkin A.I."/>
        </authorList>
    </citation>
    <scope>NUCLEOTIDE SEQUENCE [LARGE SCALE GENOMIC DNA]</scope>
    <source>
        <strain evidence="8 9">SM250</strain>
    </source>
</reference>
<dbReference type="NCBIfam" id="TIGR00121">
    <property type="entry name" value="birA_ligase"/>
    <property type="match status" value="1"/>
</dbReference>
<name>A0A5C7END8_9PROT</name>
<gene>
    <name evidence="6" type="primary">birA</name>
    <name evidence="8" type="ORF">FR698_03760</name>
</gene>
<feature type="binding site" evidence="6">
    <location>
        <begin position="91"/>
        <end position="93"/>
    </location>
    <ligand>
        <name>biotin</name>
        <dbReference type="ChEBI" id="CHEBI:57586"/>
    </ligand>
</feature>
<dbReference type="GO" id="GO:0005737">
    <property type="term" value="C:cytoplasm"/>
    <property type="evidence" value="ECO:0007669"/>
    <property type="project" value="TreeGrafter"/>
</dbReference>
<dbReference type="InterPro" id="IPR036390">
    <property type="entry name" value="WH_DNA-bd_sf"/>
</dbReference>
<dbReference type="GO" id="GO:0004077">
    <property type="term" value="F:biotin--[biotin carboxyl-carrier protein] ligase activity"/>
    <property type="evidence" value="ECO:0007669"/>
    <property type="project" value="UniProtKB-UniRule"/>
</dbReference>
<evidence type="ECO:0000256" key="4">
    <source>
        <dbReference type="ARBA" id="ARBA00023267"/>
    </source>
</evidence>
<dbReference type="Pfam" id="PF08279">
    <property type="entry name" value="HTH_11"/>
    <property type="match status" value="1"/>
</dbReference>
<dbReference type="OrthoDB" id="9807064at2"/>
<dbReference type="InterPro" id="IPR008988">
    <property type="entry name" value="Transcriptional_repressor_C"/>
</dbReference>
<dbReference type="EC" id="6.3.4.15" evidence="6"/>
<dbReference type="PANTHER" id="PTHR12835:SF5">
    <property type="entry name" value="BIOTIN--PROTEIN LIGASE"/>
    <property type="match status" value="1"/>
</dbReference>
<comment type="catalytic activity">
    <reaction evidence="5 6">
        <text>biotin + L-lysyl-[protein] + ATP = N(6)-biotinyl-L-lysyl-[protein] + AMP + diphosphate + H(+)</text>
        <dbReference type="Rhea" id="RHEA:11756"/>
        <dbReference type="Rhea" id="RHEA-COMP:9752"/>
        <dbReference type="Rhea" id="RHEA-COMP:10505"/>
        <dbReference type="ChEBI" id="CHEBI:15378"/>
        <dbReference type="ChEBI" id="CHEBI:29969"/>
        <dbReference type="ChEBI" id="CHEBI:30616"/>
        <dbReference type="ChEBI" id="CHEBI:33019"/>
        <dbReference type="ChEBI" id="CHEBI:57586"/>
        <dbReference type="ChEBI" id="CHEBI:83144"/>
        <dbReference type="ChEBI" id="CHEBI:456215"/>
        <dbReference type="EC" id="6.3.4.15"/>
    </reaction>
</comment>
<evidence type="ECO:0000256" key="5">
    <source>
        <dbReference type="ARBA" id="ARBA00047846"/>
    </source>
</evidence>
<feature type="DNA-binding region" description="H-T-H motif" evidence="6">
    <location>
        <begin position="20"/>
        <end position="39"/>
    </location>
</feature>
<proteinExistence type="inferred from homology"/>
<dbReference type="AlphaFoldDB" id="A0A5C7END8"/>
<dbReference type="Proteomes" id="UP000321201">
    <property type="component" value="Unassembled WGS sequence"/>
</dbReference>
<protein>
    <recommendedName>
        <fullName evidence="6">Bifunctional ligase/repressor BirA</fullName>
    </recommendedName>
    <alternativeName>
        <fullName evidence="6">Biotin--[acetyl-CoA-carboxylase] ligase</fullName>
        <ecNumber evidence="6">6.3.4.15</ecNumber>
    </alternativeName>
    <alternativeName>
        <fullName evidence="6">Biotin--protein ligase</fullName>
    </alternativeName>
    <alternativeName>
        <fullName evidence="6">Biotin-[acetyl-CoA carboxylase] synthetase</fullName>
    </alternativeName>
</protein>
<dbReference type="SUPFAM" id="SSF55681">
    <property type="entry name" value="Class II aaRS and biotin synthetases"/>
    <property type="match status" value="1"/>
</dbReference>
<dbReference type="InParanoid" id="A0A5C7END8"/>
<dbReference type="Pfam" id="PF03099">
    <property type="entry name" value="BPL_LplA_LipB"/>
    <property type="match status" value="1"/>
</dbReference>
<keyword evidence="6" id="KW-0804">Transcription</keyword>
<keyword evidence="1 6" id="KW-0436">Ligase</keyword>
<dbReference type="EMBL" id="VPFL01000003">
    <property type="protein sequence ID" value="TXF13192.1"/>
    <property type="molecule type" value="Genomic_DNA"/>
</dbReference>
<keyword evidence="9" id="KW-1185">Reference proteome</keyword>
<keyword evidence="3 6" id="KW-0067">ATP-binding</keyword>
<comment type="similarity">
    <text evidence="6">Belongs to the biotin--protein ligase family.</text>
</comment>
<dbReference type="CDD" id="cd16442">
    <property type="entry name" value="BPL"/>
    <property type="match status" value="1"/>
</dbReference>
<dbReference type="InterPro" id="IPR036388">
    <property type="entry name" value="WH-like_DNA-bd_sf"/>
</dbReference>
<comment type="caution">
    <text evidence="8">The sequence shown here is derived from an EMBL/GenBank/DDBJ whole genome shotgun (WGS) entry which is preliminary data.</text>
</comment>
<evidence type="ECO:0000256" key="6">
    <source>
        <dbReference type="HAMAP-Rule" id="MF_00978"/>
    </source>
</evidence>
<accession>A0A5C7END8</accession>
<sequence>MNPLSLPVLRLIGDGRLHSGETIARQLGVSRGTVWNALRDVNALGVTVHRVPGRGYQLVEPIHWLDAREVGQQLARAGVPLEVQVLDCVASTNTELLARAAQGASHGLVLAAEVQTAGRGRAGRPWYAVLGGSLTFSLLWRFDHGVGALGGLSLAVGLATARALEALGARGIELKWPNDLMHRGRKLAGILVEVQGDALGPTATVIGIGLNIRVPTELAVRAGQPVADLASIMDGRPDRNRLLAAILIELNSALERFAQEGFAPRRAEWDAMHAYRDRPVRVVLPDGRAWEGVACGVGENGELILDTVHGRYRFSAGEVSLRPAVEAGGGR</sequence>
<keyword evidence="6" id="KW-0805">Transcription regulation</keyword>
<dbReference type="PANTHER" id="PTHR12835">
    <property type="entry name" value="BIOTIN PROTEIN LIGASE"/>
    <property type="match status" value="1"/>
</dbReference>
<dbReference type="HAMAP" id="MF_00978">
    <property type="entry name" value="Bifunct_BirA"/>
    <property type="match status" value="1"/>
</dbReference>
<comment type="function">
    <text evidence="6">Acts both as a biotin--[acetyl-CoA-carboxylase] ligase and a repressor.</text>
</comment>
<feature type="domain" description="BPL/LPL catalytic" evidence="7">
    <location>
        <begin position="69"/>
        <end position="258"/>
    </location>
</feature>
<dbReference type="InterPro" id="IPR013196">
    <property type="entry name" value="HTH_11"/>
</dbReference>
<evidence type="ECO:0000256" key="1">
    <source>
        <dbReference type="ARBA" id="ARBA00022598"/>
    </source>
</evidence>
<dbReference type="Gene3D" id="2.30.30.100">
    <property type="match status" value="1"/>
</dbReference>
<keyword evidence="2 6" id="KW-0547">Nucleotide-binding</keyword>
<feature type="binding site" evidence="6">
    <location>
        <position position="186"/>
    </location>
    <ligand>
        <name>biotin</name>
        <dbReference type="ChEBI" id="CHEBI:57586"/>
    </ligand>
</feature>
<keyword evidence="6" id="KW-0238">DNA-binding</keyword>
<dbReference type="SUPFAM" id="SSF46785">
    <property type="entry name" value="Winged helix' DNA-binding domain"/>
    <property type="match status" value="1"/>
</dbReference>
<dbReference type="InterPro" id="IPR004143">
    <property type="entry name" value="BPL_LPL_catalytic"/>
</dbReference>
<dbReference type="FunCoup" id="A0A5C7END8">
    <property type="interactions" value="427"/>
</dbReference>
<evidence type="ECO:0000256" key="2">
    <source>
        <dbReference type="ARBA" id="ARBA00022741"/>
    </source>
</evidence>
<keyword evidence="4 6" id="KW-0092">Biotin</keyword>
<dbReference type="PROSITE" id="PS51733">
    <property type="entry name" value="BPL_LPL_CATALYTIC"/>
    <property type="match status" value="1"/>
</dbReference>
<organism evidence="8 9">
    <name type="scientific">Pelomicrobium methylotrophicum</name>
    <dbReference type="NCBI Taxonomy" id="2602750"/>
    <lineage>
        <taxon>Bacteria</taxon>
        <taxon>Pseudomonadati</taxon>
        <taxon>Pseudomonadota</taxon>
        <taxon>Hydrogenophilia</taxon>
        <taxon>Hydrogenophilia incertae sedis</taxon>
        <taxon>Pelomicrobium</taxon>
    </lineage>
</organism>
<dbReference type="InterPro" id="IPR004408">
    <property type="entry name" value="Biotin_CoA_COase_ligase"/>
</dbReference>
<feature type="binding site" evidence="6">
    <location>
        <begin position="119"/>
        <end position="121"/>
    </location>
    <ligand>
        <name>biotin</name>
        <dbReference type="ChEBI" id="CHEBI:57586"/>
    </ligand>
</feature>
<dbReference type="Gene3D" id="3.30.930.10">
    <property type="entry name" value="Bira Bifunctional Protein, Domain 2"/>
    <property type="match status" value="1"/>
</dbReference>
<feature type="binding site" evidence="6">
    <location>
        <position position="115"/>
    </location>
    <ligand>
        <name>biotin</name>
        <dbReference type="ChEBI" id="CHEBI:57586"/>
    </ligand>
</feature>
<dbReference type="SUPFAM" id="SSF50037">
    <property type="entry name" value="C-terminal domain of transcriptional repressors"/>
    <property type="match status" value="1"/>
</dbReference>
<dbReference type="InterPro" id="IPR030855">
    <property type="entry name" value="Bifunct_BirA"/>
</dbReference>
<evidence type="ECO:0000256" key="3">
    <source>
        <dbReference type="ARBA" id="ARBA00022840"/>
    </source>
</evidence>
<dbReference type="GO" id="GO:0003677">
    <property type="term" value="F:DNA binding"/>
    <property type="evidence" value="ECO:0007669"/>
    <property type="project" value="UniProtKB-UniRule"/>
</dbReference>
<evidence type="ECO:0000313" key="8">
    <source>
        <dbReference type="EMBL" id="TXF13192.1"/>
    </source>
</evidence>